<evidence type="ECO:0000256" key="1">
    <source>
        <dbReference type="SAM" id="MobiDB-lite"/>
    </source>
</evidence>
<evidence type="ECO:0000313" key="2">
    <source>
        <dbReference type="EMBL" id="KAG8200125.1"/>
    </source>
</evidence>
<organism evidence="2 3">
    <name type="scientific">Oedothorax gibbosus</name>
    <dbReference type="NCBI Taxonomy" id="931172"/>
    <lineage>
        <taxon>Eukaryota</taxon>
        <taxon>Metazoa</taxon>
        <taxon>Ecdysozoa</taxon>
        <taxon>Arthropoda</taxon>
        <taxon>Chelicerata</taxon>
        <taxon>Arachnida</taxon>
        <taxon>Araneae</taxon>
        <taxon>Araneomorphae</taxon>
        <taxon>Entelegynae</taxon>
        <taxon>Araneoidea</taxon>
        <taxon>Linyphiidae</taxon>
        <taxon>Erigoninae</taxon>
        <taxon>Oedothorax</taxon>
    </lineage>
</organism>
<proteinExistence type="predicted"/>
<dbReference type="EMBL" id="JAFNEN010000019">
    <property type="protein sequence ID" value="KAG8200125.1"/>
    <property type="molecule type" value="Genomic_DNA"/>
</dbReference>
<protein>
    <submittedName>
        <fullName evidence="2">Uncharacterized protein</fullName>
    </submittedName>
</protein>
<evidence type="ECO:0000313" key="3">
    <source>
        <dbReference type="Proteomes" id="UP000827092"/>
    </source>
</evidence>
<reference evidence="2 3" key="1">
    <citation type="journal article" date="2022" name="Nat. Ecol. Evol.">
        <title>A masculinizing supergene underlies an exaggerated male reproductive morph in a spider.</title>
        <authorList>
            <person name="Hendrickx F."/>
            <person name="De Corte Z."/>
            <person name="Sonet G."/>
            <person name="Van Belleghem S.M."/>
            <person name="Kostlbacher S."/>
            <person name="Vangestel C."/>
        </authorList>
    </citation>
    <scope>NUCLEOTIDE SEQUENCE [LARGE SCALE GENOMIC DNA]</scope>
    <source>
        <strain evidence="2">W744_W776</strain>
    </source>
</reference>
<gene>
    <name evidence="2" type="ORF">JTE90_018914</name>
</gene>
<keyword evidence="3" id="KW-1185">Reference proteome</keyword>
<name>A0AAV6VUA5_9ARAC</name>
<comment type="caution">
    <text evidence="2">The sequence shown here is derived from an EMBL/GenBank/DDBJ whole genome shotgun (WGS) entry which is preliminary data.</text>
</comment>
<dbReference type="Proteomes" id="UP000827092">
    <property type="component" value="Unassembled WGS sequence"/>
</dbReference>
<accession>A0AAV6VUA5</accession>
<dbReference type="AlphaFoldDB" id="A0AAV6VUA5"/>
<sequence>MHPLVICTQKKRHLSQSQSHSRYPRSKCQTTDNTVPMKLLPAHRGSASEESEYALLLVLKKCAKLASESEVCLPPPMGLHDVVEEHRNSDWCVSDAGIDLSAAAAAALPSAQ</sequence>
<feature type="region of interest" description="Disordered" evidence="1">
    <location>
        <begin position="10"/>
        <end position="32"/>
    </location>
</feature>
<feature type="compositionally biased region" description="Polar residues" evidence="1">
    <location>
        <begin position="15"/>
        <end position="32"/>
    </location>
</feature>